<dbReference type="SMART" id="SM00862">
    <property type="entry name" value="Trans_reg_C"/>
    <property type="match status" value="1"/>
</dbReference>
<evidence type="ECO:0000256" key="4">
    <source>
        <dbReference type="ARBA" id="ARBA00023012"/>
    </source>
</evidence>
<feature type="DNA-binding region" description="OmpR/PhoB-type" evidence="9">
    <location>
        <begin position="141"/>
        <end position="239"/>
    </location>
</feature>
<keyword evidence="7" id="KW-0804">Transcription</keyword>
<dbReference type="GO" id="GO:0032993">
    <property type="term" value="C:protein-DNA complex"/>
    <property type="evidence" value="ECO:0007669"/>
    <property type="project" value="TreeGrafter"/>
</dbReference>
<evidence type="ECO:0000256" key="8">
    <source>
        <dbReference type="PROSITE-ProRule" id="PRU00169"/>
    </source>
</evidence>
<dbReference type="PROSITE" id="PS51755">
    <property type="entry name" value="OMPR_PHOB"/>
    <property type="match status" value="1"/>
</dbReference>
<dbReference type="GO" id="GO:0005829">
    <property type="term" value="C:cytosol"/>
    <property type="evidence" value="ECO:0007669"/>
    <property type="project" value="TreeGrafter"/>
</dbReference>
<evidence type="ECO:0000256" key="9">
    <source>
        <dbReference type="PROSITE-ProRule" id="PRU01091"/>
    </source>
</evidence>
<dbReference type="GO" id="GO:0000156">
    <property type="term" value="F:phosphorelay response regulator activity"/>
    <property type="evidence" value="ECO:0007669"/>
    <property type="project" value="TreeGrafter"/>
</dbReference>
<feature type="domain" description="Response regulatory" evidence="10">
    <location>
        <begin position="10"/>
        <end position="123"/>
    </location>
</feature>
<dbReference type="InterPro" id="IPR011006">
    <property type="entry name" value="CheY-like_superfamily"/>
</dbReference>
<feature type="domain" description="OmpR/PhoB-type" evidence="11">
    <location>
        <begin position="141"/>
        <end position="239"/>
    </location>
</feature>
<dbReference type="CDD" id="cd17623">
    <property type="entry name" value="REC_OmpR_CpxR"/>
    <property type="match status" value="1"/>
</dbReference>
<dbReference type="GO" id="GO:0000976">
    <property type="term" value="F:transcription cis-regulatory region binding"/>
    <property type="evidence" value="ECO:0007669"/>
    <property type="project" value="TreeGrafter"/>
</dbReference>
<keyword evidence="5" id="KW-0805">Transcription regulation</keyword>
<evidence type="ECO:0000259" key="10">
    <source>
        <dbReference type="PROSITE" id="PS50110"/>
    </source>
</evidence>
<dbReference type="Pfam" id="PF00486">
    <property type="entry name" value="Trans_reg_C"/>
    <property type="match status" value="1"/>
</dbReference>
<dbReference type="GO" id="GO:0006355">
    <property type="term" value="P:regulation of DNA-templated transcription"/>
    <property type="evidence" value="ECO:0007669"/>
    <property type="project" value="InterPro"/>
</dbReference>
<proteinExistence type="predicted"/>
<evidence type="ECO:0000256" key="6">
    <source>
        <dbReference type="ARBA" id="ARBA00023125"/>
    </source>
</evidence>
<name>A0A1Y5EFQ0_COLPS</name>
<dbReference type="InterPro" id="IPR039420">
    <property type="entry name" value="WalR-like"/>
</dbReference>
<reference evidence="13" key="1">
    <citation type="journal article" date="2017" name="Proc. Natl. Acad. Sci. U.S.A.">
        <title>Simulation of Deepwater Horizon oil plume reveals substrate specialization within a complex community of hydrocarbon degraders.</title>
        <authorList>
            <person name="Hu P."/>
            <person name="Dubinsky E.A."/>
            <person name="Probst A.J."/>
            <person name="Wang J."/>
            <person name="Sieber C.M.K."/>
            <person name="Tom L.M."/>
            <person name="Gardinali P."/>
            <person name="Banfield J.F."/>
            <person name="Atlas R.M."/>
            <person name="Andersen G.L."/>
        </authorList>
    </citation>
    <scope>NUCLEOTIDE SEQUENCE [LARGE SCALE GENOMIC DNA]</scope>
</reference>
<dbReference type="Pfam" id="PF00072">
    <property type="entry name" value="Response_reg"/>
    <property type="match status" value="1"/>
</dbReference>
<dbReference type="EMBL" id="MAAF01000047">
    <property type="protein sequence ID" value="OUR81319.1"/>
    <property type="molecule type" value="Genomic_DNA"/>
</dbReference>
<gene>
    <name evidence="12" type="ORF">A9Q75_07710</name>
</gene>
<keyword evidence="6 9" id="KW-0238">DNA-binding</keyword>
<keyword evidence="4" id="KW-0902">Two-component regulatory system</keyword>
<evidence type="ECO:0000256" key="7">
    <source>
        <dbReference type="ARBA" id="ARBA00023163"/>
    </source>
</evidence>
<keyword evidence="3 8" id="KW-0597">Phosphoprotein</keyword>
<dbReference type="Gene3D" id="3.40.50.2300">
    <property type="match status" value="1"/>
</dbReference>
<dbReference type="PROSITE" id="PS50110">
    <property type="entry name" value="RESPONSE_REGULATORY"/>
    <property type="match status" value="1"/>
</dbReference>
<dbReference type="CDD" id="cd00383">
    <property type="entry name" value="trans_reg_C"/>
    <property type="match status" value="1"/>
</dbReference>
<dbReference type="InterPro" id="IPR016032">
    <property type="entry name" value="Sig_transdc_resp-reg_C-effctor"/>
</dbReference>
<dbReference type="InterPro" id="IPR058124">
    <property type="entry name" value="CpxR-like_REC"/>
</dbReference>
<protein>
    <submittedName>
        <fullName evidence="12">DNA-binding response regulator</fullName>
    </submittedName>
</protein>
<dbReference type="InterPro" id="IPR001867">
    <property type="entry name" value="OmpR/PhoB-type_DNA-bd"/>
</dbReference>
<dbReference type="PANTHER" id="PTHR48111:SF39">
    <property type="entry name" value="TRANSCRIPTIONAL REGULATORY PROTEIN CPXR"/>
    <property type="match status" value="1"/>
</dbReference>
<dbReference type="Proteomes" id="UP000243053">
    <property type="component" value="Unassembled WGS sequence"/>
</dbReference>
<dbReference type="InterPro" id="IPR036388">
    <property type="entry name" value="WH-like_DNA-bd_sf"/>
</dbReference>
<evidence type="ECO:0000313" key="13">
    <source>
        <dbReference type="Proteomes" id="UP000243053"/>
    </source>
</evidence>
<dbReference type="SMART" id="SM00448">
    <property type="entry name" value="REC"/>
    <property type="match status" value="1"/>
</dbReference>
<evidence type="ECO:0000256" key="5">
    <source>
        <dbReference type="ARBA" id="ARBA00023015"/>
    </source>
</evidence>
<feature type="modified residue" description="4-aspartylphosphate" evidence="8">
    <location>
        <position position="59"/>
    </location>
</feature>
<dbReference type="FunFam" id="3.40.50.2300:FF:000001">
    <property type="entry name" value="DNA-binding response regulator PhoB"/>
    <property type="match status" value="1"/>
</dbReference>
<organism evidence="12 13">
    <name type="scientific">Colwellia psychrerythraea</name>
    <name type="common">Vibrio psychroerythus</name>
    <dbReference type="NCBI Taxonomy" id="28229"/>
    <lineage>
        <taxon>Bacteria</taxon>
        <taxon>Pseudomonadati</taxon>
        <taxon>Pseudomonadota</taxon>
        <taxon>Gammaproteobacteria</taxon>
        <taxon>Alteromonadales</taxon>
        <taxon>Colwelliaceae</taxon>
        <taxon>Colwellia</taxon>
    </lineage>
</organism>
<comment type="subcellular location">
    <subcellularLocation>
        <location evidence="1">Cytoplasm</location>
    </subcellularLocation>
</comment>
<evidence type="ECO:0000256" key="3">
    <source>
        <dbReference type="ARBA" id="ARBA00022553"/>
    </source>
</evidence>
<evidence type="ECO:0000256" key="2">
    <source>
        <dbReference type="ARBA" id="ARBA00022490"/>
    </source>
</evidence>
<accession>A0A1Y5EFQ0</accession>
<evidence type="ECO:0000256" key="1">
    <source>
        <dbReference type="ARBA" id="ARBA00004496"/>
    </source>
</evidence>
<keyword evidence="2" id="KW-0963">Cytoplasm</keyword>
<sequence>MTQSSTQTKHILLIDDDAELAELLTEYLESENFKVTSCLDGASGLAKAFDDSFDLILLDVMMPILNGFEVLKALGSNHKTPILMLTAKGDDNDRILGLELGADDYLAKPFKHRELLARIKAILRRISIVKSQNTAEIKVPKEQLIINQVRVNQATREITCRNNLLELTGTEYLVLVYMIENHGKIVSKAEISEHVLHRKLSAYDRTVDVHVGNVRRKLLAIDPVDKMKTVRGAGYVFLQGET</sequence>
<comment type="caution">
    <text evidence="12">The sequence shown here is derived from an EMBL/GenBank/DDBJ whole genome shotgun (WGS) entry which is preliminary data.</text>
</comment>
<evidence type="ECO:0000259" key="11">
    <source>
        <dbReference type="PROSITE" id="PS51755"/>
    </source>
</evidence>
<dbReference type="PANTHER" id="PTHR48111">
    <property type="entry name" value="REGULATOR OF RPOS"/>
    <property type="match status" value="1"/>
</dbReference>
<evidence type="ECO:0000313" key="12">
    <source>
        <dbReference type="EMBL" id="OUR81319.1"/>
    </source>
</evidence>
<dbReference type="AlphaFoldDB" id="A0A1Y5EFQ0"/>
<dbReference type="SUPFAM" id="SSF46894">
    <property type="entry name" value="C-terminal effector domain of the bipartite response regulators"/>
    <property type="match status" value="1"/>
</dbReference>
<dbReference type="SUPFAM" id="SSF52172">
    <property type="entry name" value="CheY-like"/>
    <property type="match status" value="1"/>
</dbReference>
<dbReference type="InterPro" id="IPR001789">
    <property type="entry name" value="Sig_transdc_resp-reg_receiver"/>
</dbReference>
<dbReference type="Gene3D" id="1.10.10.10">
    <property type="entry name" value="Winged helix-like DNA-binding domain superfamily/Winged helix DNA-binding domain"/>
    <property type="match status" value="1"/>
</dbReference>
<dbReference type="Gene3D" id="6.10.250.690">
    <property type="match status" value="1"/>
</dbReference>